<proteinExistence type="predicted"/>
<organism evidence="1">
    <name type="scientific">Siphoviridae sp. ct7dP4</name>
    <dbReference type="NCBI Taxonomy" id="2827787"/>
    <lineage>
        <taxon>Viruses</taxon>
        <taxon>Duplodnaviria</taxon>
        <taxon>Heunggongvirae</taxon>
        <taxon>Uroviricota</taxon>
        <taxon>Caudoviricetes</taxon>
    </lineage>
</organism>
<evidence type="ECO:0000313" key="1">
    <source>
        <dbReference type="EMBL" id="DAF64767.1"/>
    </source>
</evidence>
<name>A0A8S5TNR1_9CAUD</name>
<dbReference type="EMBL" id="BK032866">
    <property type="protein sequence ID" value="DAF64767.1"/>
    <property type="molecule type" value="Genomic_DNA"/>
</dbReference>
<sequence length="35" mass="4296">MRIESRCFDKRKSQRVLSFKIMETIKTRSNESRSF</sequence>
<reference evidence="1" key="1">
    <citation type="journal article" date="2021" name="Proc. Natl. Acad. Sci. U.S.A.">
        <title>A Catalog of Tens of Thousands of Viruses from Human Metagenomes Reveals Hidden Associations with Chronic Diseases.</title>
        <authorList>
            <person name="Tisza M.J."/>
            <person name="Buck C.B."/>
        </authorList>
    </citation>
    <scope>NUCLEOTIDE SEQUENCE</scope>
    <source>
        <strain evidence="1">Ct7dP4</strain>
    </source>
</reference>
<protein>
    <submittedName>
        <fullName evidence="1">Uncharacterized protein</fullName>
    </submittedName>
</protein>
<accession>A0A8S5TNR1</accession>